<dbReference type="EMBL" id="CABPRJ010001107">
    <property type="protein sequence ID" value="VVC35201.1"/>
    <property type="molecule type" value="Genomic_DNA"/>
</dbReference>
<protein>
    <submittedName>
        <fullName evidence="1">P-loop containing nucleoside triphosphate hydrolase</fullName>
    </submittedName>
</protein>
<dbReference type="InterPro" id="IPR027417">
    <property type="entry name" value="P-loop_NTPase"/>
</dbReference>
<evidence type="ECO:0000313" key="1">
    <source>
        <dbReference type="EMBL" id="VVC35201.1"/>
    </source>
</evidence>
<dbReference type="GO" id="GO:0016787">
    <property type="term" value="F:hydrolase activity"/>
    <property type="evidence" value="ECO:0007669"/>
    <property type="project" value="UniProtKB-KW"/>
</dbReference>
<dbReference type="Pfam" id="PF13481">
    <property type="entry name" value="AAA_25"/>
    <property type="match status" value="1"/>
</dbReference>
<dbReference type="Proteomes" id="UP000325440">
    <property type="component" value="Unassembled WGS sequence"/>
</dbReference>
<proteinExistence type="predicted"/>
<organism evidence="1 2">
    <name type="scientific">Cinara cedri</name>
    <dbReference type="NCBI Taxonomy" id="506608"/>
    <lineage>
        <taxon>Eukaryota</taxon>
        <taxon>Metazoa</taxon>
        <taxon>Ecdysozoa</taxon>
        <taxon>Arthropoda</taxon>
        <taxon>Hexapoda</taxon>
        <taxon>Insecta</taxon>
        <taxon>Pterygota</taxon>
        <taxon>Neoptera</taxon>
        <taxon>Paraneoptera</taxon>
        <taxon>Hemiptera</taxon>
        <taxon>Sternorrhyncha</taxon>
        <taxon>Aphidomorpha</taxon>
        <taxon>Aphidoidea</taxon>
        <taxon>Aphididae</taxon>
        <taxon>Lachninae</taxon>
        <taxon>Cinara</taxon>
    </lineage>
</organism>
<sequence length="392" mass="44705">MSKTDDMPPKREWIVQDWLPSGYVSALYGDGGVGKSLLVQQLITALAAGKPWLGINLNPIKVYALFCEDDRLELTRRQHAINHFYRVKGYSLEEKIRMMTRVGEDNRLMDFNSKDSGKLTSFFHDLLEDIKAFQPKLVVLDTAADLFDGNENNRTQVRNFIQNCCARIAREIDGAVLLCMHPSDVGIQRKTGTGGSTAWNNTVRSRWYLTRPEKAGVSPDDRILSRKKSNYSQSNDEKIVMRWENGAFAHDDLALGSEPMVRGQYSEKLDLERERKHEVILNLIRRMAYQGKIYTAAQFARSFEGEEGLGSDRNIRGRIDHLATLGQIKFFRNAEEYGIANTNSKYGFLCVKDMETKICIEGKVEYKLVKPTHHYLEANGKVLPIKGTNNLW</sequence>
<dbReference type="SUPFAM" id="SSF52540">
    <property type="entry name" value="P-loop containing nucleoside triphosphate hydrolases"/>
    <property type="match status" value="1"/>
</dbReference>
<keyword evidence="2" id="KW-1185">Reference proteome</keyword>
<dbReference type="AlphaFoldDB" id="A0A5E4MUV5"/>
<dbReference type="Gene3D" id="3.40.50.300">
    <property type="entry name" value="P-loop containing nucleotide triphosphate hydrolases"/>
    <property type="match status" value="1"/>
</dbReference>
<keyword evidence="1" id="KW-0378">Hydrolase</keyword>
<evidence type="ECO:0000313" key="2">
    <source>
        <dbReference type="Proteomes" id="UP000325440"/>
    </source>
</evidence>
<dbReference type="OrthoDB" id="7331456at2759"/>
<reference evidence="1 2" key="1">
    <citation type="submission" date="2019-08" db="EMBL/GenBank/DDBJ databases">
        <authorList>
            <person name="Alioto T."/>
            <person name="Alioto T."/>
            <person name="Gomez Garrido J."/>
        </authorList>
    </citation>
    <scope>NUCLEOTIDE SEQUENCE [LARGE SCALE GENOMIC DNA]</scope>
</reference>
<name>A0A5E4MUV5_9HEMI</name>
<accession>A0A5E4MUV5</accession>
<gene>
    <name evidence="1" type="ORF">CINCED_3A016050</name>
</gene>